<name>A0A9W5IP05_NEISU</name>
<protein>
    <submittedName>
        <fullName evidence="1">Uncharacterized protein</fullName>
    </submittedName>
</protein>
<proteinExistence type="predicted"/>
<organism evidence="1 2">
    <name type="scientific">Neisseria subflava NJ9703</name>
    <dbReference type="NCBI Taxonomy" id="546268"/>
    <lineage>
        <taxon>Bacteria</taxon>
        <taxon>Pseudomonadati</taxon>
        <taxon>Pseudomonadota</taxon>
        <taxon>Betaproteobacteria</taxon>
        <taxon>Neisseriales</taxon>
        <taxon>Neisseriaceae</taxon>
        <taxon>Neisseria</taxon>
    </lineage>
</organism>
<reference evidence="1 2" key="1">
    <citation type="submission" date="2010-01" db="EMBL/GenBank/DDBJ databases">
        <authorList>
            <person name="Weinstock G."/>
            <person name="Sodergren E."/>
            <person name="Clifton S."/>
            <person name="Fulton L."/>
            <person name="Fulton B."/>
            <person name="Courtney L."/>
            <person name="Fronick C."/>
            <person name="Harrison M."/>
            <person name="Strong C."/>
            <person name="Farmer C."/>
            <person name="Delahaunty K."/>
            <person name="Markovic C."/>
            <person name="Hall O."/>
            <person name="Minx P."/>
            <person name="Tomlinson C."/>
            <person name="Mitreva M."/>
            <person name="Nelson J."/>
            <person name="Hou S."/>
            <person name="Wollam A."/>
            <person name="Pepin K.H."/>
            <person name="Johnson M."/>
            <person name="Bhonagiri V."/>
            <person name="Nash W.E."/>
            <person name="Warren W."/>
            <person name="Chinwalla A."/>
            <person name="Mardis E.R."/>
            <person name="Wilson R.K."/>
        </authorList>
    </citation>
    <scope>NUCLEOTIDE SEQUENCE [LARGE SCALE GENOMIC DNA]</scope>
    <source>
        <strain evidence="1 2">NJ9703</strain>
    </source>
</reference>
<comment type="caution">
    <text evidence="1">The sequence shown here is derived from an EMBL/GenBank/DDBJ whole genome shotgun (WGS) entry which is preliminary data.</text>
</comment>
<evidence type="ECO:0000313" key="1">
    <source>
        <dbReference type="EMBL" id="EFC51018.1"/>
    </source>
</evidence>
<accession>A0A9W5IP05</accession>
<dbReference type="AlphaFoldDB" id="A0A9W5IP05"/>
<dbReference type="Proteomes" id="UP000004621">
    <property type="component" value="Unassembled WGS sequence"/>
</dbReference>
<sequence>MYAFNFIYVDSQRQHSNPRFRCAVFVKIRCVVRKKVLNI</sequence>
<gene>
    <name evidence="1" type="ORF">NEISUBOT_05548</name>
</gene>
<evidence type="ECO:0000313" key="2">
    <source>
        <dbReference type="Proteomes" id="UP000004621"/>
    </source>
</evidence>
<dbReference type="EMBL" id="ACEO02000017">
    <property type="protein sequence ID" value="EFC51018.1"/>
    <property type="molecule type" value="Genomic_DNA"/>
</dbReference>